<feature type="non-terminal residue" evidence="2">
    <location>
        <position position="97"/>
    </location>
</feature>
<protein>
    <submittedName>
        <fullName evidence="2">Uncharacterized protein</fullName>
    </submittedName>
</protein>
<name>A0AAV9HDS7_9PEZI</name>
<feature type="region of interest" description="Disordered" evidence="1">
    <location>
        <begin position="63"/>
        <end position="97"/>
    </location>
</feature>
<proteinExistence type="predicted"/>
<reference evidence="2" key="1">
    <citation type="journal article" date="2023" name="Mol. Phylogenet. Evol.">
        <title>Genome-scale phylogeny and comparative genomics of the fungal order Sordariales.</title>
        <authorList>
            <person name="Hensen N."/>
            <person name="Bonometti L."/>
            <person name="Westerberg I."/>
            <person name="Brannstrom I.O."/>
            <person name="Guillou S."/>
            <person name="Cros-Aarteil S."/>
            <person name="Calhoun S."/>
            <person name="Haridas S."/>
            <person name="Kuo A."/>
            <person name="Mondo S."/>
            <person name="Pangilinan J."/>
            <person name="Riley R."/>
            <person name="LaButti K."/>
            <person name="Andreopoulos B."/>
            <person name="Lipzen A."/>
            <person name="Chen C."/>
            <person name="Yan M."/>
            <person name="Daum C."/>
            <person name="Ng V."/>
            <person name="Clum A."/>
            <person name="Steindorff A."/>
            <person name="Ohm R.A."/>
            <person name="Martin F."/>
            <person name="Silar P."/>
            <person name="Natvig D.O."/>
            <person name="Lalanne C."/>
            <person name="Gautier V."/>
            <person name="Ament-Velasquez S.L."/>
            <person name="Kruys A."/>
            <person name="Hutchinson M.I."/>
            <person name="Powell A.J."/>
            <person name="Barry K."/>
            <person name="Miller A.N."/>
            <person name="Grigoriev I.V."/>
            <person name="Debuchy R."/>
            <person name="Gladieux P."/>
            <person name="Hiltunen Thoren M."/>
            <person name="Johannesson H."/>
        </authorList>
    </citation>
    <scope>NUCLEOTIDE SEQUENCE</scope>
    <source>
        <strain evidence="2">PSN324</strain>
    </source>
</reference>
<dbReference type="EMBL" id="MU865102">
    <property type="protein sequence ID" value="KAK4457678.1"/>
    <property type="molecule type" value="Genomic_DNA"/>
</dbReference>
<keyword evidence="3" id="KW-1185">Reference proteome</keyword>
<organism evidence="2 3">
    <name type="scientific">Cladorrhinum samala</name>
    <dbReference type="NCBI Taxonomy" id="585594"/>
    <lineage>
        <taxon>Eukaryota</taxon>
        <taxon>Fungi</taxon>
        <taxon>Dikarya</taxon>
        <taxon>Ascomycota</taxon>
        <taxon>Pezizomycotina</taxon>
        <taxon>Sordariomycetes</taxon>
        <taxon>Sordariomycetidae</taxon>
        <taxon>Sordariales</taxon>
        <taxon>Podosporaceae</taxon>
        <taxon>Cladorrhinum</taxon>
    </lineage>
</organism>
<sequence>MSSPQSSPTDRTSQRYLLVDTMHVSDTTVREVELDSYPWMMATVIEDDDLMFGGKPLSTWYEEDRRRFSSSNEEEEHRGRQRERVDTYSQHSHHHQH</sequence>
<dbReference type="AlphaFoldDB" id="A0AAV9HDS7"/>
<accession>A0AAV9HDS7</accession>
<evidence type="ECO:0000256" key="1">
    <source>
        <dbReference type="SAM" id="MobiDB-lite"/>
    </source>
</evidence>
<comment type="caution">
    <text evidence="2">The sequence shown here is derived from an EMBL/GenBank/DDBJ whole genome shotgun (WGS) entry which is preliminary data.</text>
</comment>
<evidence type="ECO:0000313" key="2">
    <source>
        <dbReference type="EMBL" id="KAK4457678.1"/>
    </source>
</evidence>
<evidence type="ECO:0000313" key="3">
    <source>
        <dbReference type="Proteomes" id="UP001321749"/>
    </source>
</evidence>
<reference evidence="2" key="2">
    <citation type="submission" date="2023-06" db="EMBL/GenBank/DDBJ databases">
        <authorList>
            <consortium name="Lawrence Berkeley National Laboratory"/>
            <person name="Mondo S.J."/>
            <person name="Hensen N."/>
            <person name="Bonometti L."/>
            <person name="Westerberg I."/>
            <person name="Brannstrom I.O."/>
            <person name="Guillou S."/>
            <person name="Cros-Aarteil S."/>
            <person name="Calhoun S."/>
            <person name="Haridas S."/>
            <person name="Kuo A."/>
            <person name="Pangilinan J."/>
            <person name="Riley R."/>
            <person name="Labutti K."/>
            <person name="Andreopoulos B."/>
            <person name="Lipzen A."/>
            <person name="Chen C."/>
            <person name="Yanf M."/>
            <person name="Daum C."/>
            <person name="Ng V."/>
            <person name="Clum A."/>
            <person name="Steindorff A."/>
            <person name="Ohm R."/>
            <person name="Martin F."/>
            <person name="Silar P."/>
            <person name="Natvig D."/>
            <person name="Lalanne C."/>
            <person name="Gautier V."/>
            <person name="Ament-Velasquez S.L."/>
            <person name="Kruys A."/>
            <person name="Hutchinson M.I."/>
            <person name="Powell A.J."/>
            <person name="Barry K."/>
            <person name="Miller A.N."/>
            <person name="Grigoriev I.V."/>
            <person name="Debuchy R."/>
            <person name="Gladieux P."/>
            <person name="Thoren M.H."/>
            <person name="Johannesson H."/>
        </authorList>
    </citation>
    <scope>NUCLEOTIDE SEQUENCE</scope>
    <source>
        <strain evidence="2">PSN324</strain>
    </source>
</reference>
<gene>
    <name evidence="2" type="ORF">QBC42DRAFT_160622</name>
</gene>
<feature type="compositionally biased region" description="Basic and acidic residues" evidence="1">
    <location>
        <begin position="75"/>
        <end position="86"/>
    </location>
</feature>
<dbReference type="Proteomes" id="UP001321749">
    <property type="component" value="Unassembled WGS sequence"/>
</dbReference>